<dbReference type="RefSeq" id="WP_080806359.1">
    <property type="nucleotide sequence ID" value="NZ_LT828553.1"/>
</dbReference>
<name>A0A1W1HA93_9BACT</name>
<protein>
    <recommendedName>
        <fullName evidence="4">GYF domain-containing protein</fullName>
    </recommendedName>
</protein>
<dbReference type="InterPro" id="IPR016031">
    <property type="entry name" value="Trp_RNA-bd_attenuator-like_dom"/>
</dbReference>
<gene>
    <name evidence="2" type="ORF">MTBBW1_1790022</name>
</gene>
<feature type="compositionally biased region" description="Polar residues" evidence="1">
    <location>
        <begin position="87"/>
        <end position="109"/>
    </location>
</feature>
<organism evidence="2 3">
    <name type="scientific">Desulfamplus magnetovallimortis</name>
    <dbReference type="NCBI Taxonomy" id="1246637"/>
    <lineage>
        <taxon>Bacteria</taxon>
        <taxon>Pseudomonadati</taxon>
        <taxon>Thermodesulfobacteriota</taxon>
        <taxon>Desulfobacteria</taxon>
        <taxon>Desulfobacterales</taxon>
        <taxon>Desulfobacteraceae</taxon>
        <taxon>Desulfamplus</taxon>
    </lineage>
</organism>
<reference evidence="2 3" key="1">
    <citation type="submission" date="2017-03" db="EMBL/GenBank/DDBJ databases">
        <authorList>
            <person name="Afonso C.L."/>
            <person name="Miller P.J."/>
            <person name="Scott M.A."/>
            <person name="Spackman E."/>
            <person name="Goraichik I."/>
            <person name="Dimitrov K.M."/>
            <person name="Suarez D.L."/>
            <person name="Swayne D.E."/>
        </authorList>
    </citation>
    <scope>NUCLEOTIDE SEQUENCE [LARGE SCALE GENOMIC DNA]</scope>
    <source>
        <strain evidence="2">PRJEB14757</strain>
    </source>
</reference>
<evidence type="ECO:0008006" key="4">
    <source>
        <dbReference type="Google" id="ProtNLM"/>
    </source>
</evidence>
<evidence type="ECO:0000313" key="3">
    <source>
        <dbReference type="Proteomes" id="UP000191931"/>
    </source>
</evidence>
<dbReference type="PANTHER" id="PTHR43657:SF1">
    <property type="entry name" value="ALTERED INHERITANCE OF MITOCHONDRIA PROTEIN 24, MITOCHONDRIAL"/>
    <property type="match status" value="1"/>
</dbReference>
<dbReference type="InterPro" id="IPR036983">
    <property type="entry name" value="AIM24_sf"/>
</dbReference>
<dbReference type="PANTHER" id="PTHR43657">
    <property type="entry name" value="TRYPTOPHAN RNA-BINDING ATTENUATOR PROTEIN-LIKE PROTEIN"/>
    <property type="match status" value="1"/>
</dbReference>
<proteinExistence type="predicted"/>
<evidence type="ECO:0000256" key="1">
    <source>
        <dbReference type="SAM" id="MobiDB-lite"/>
    </source>
</evidence>
<dbReference type="Gene3D" id="3.60.160.10">
    <property type="entry name" value="Mitochondrial biogenesis AIM24"/>
    <property type="match status" value="1"/>
</dbReference>
<accession>A0A1W1HA93</accession>
<evidence type="ECO:0000313" key="2">
    <source>
        <dbReference type="EMBL" id="SLM29397.1"/>
    </source>
</evidence>
<dbReference type="InterPro" id="IPR002838">
    <property type="entry name" value="AIM24"/>
</dbReference>
<dbReference type="NCBIfam" id="TIGR00266">
    <property type="entry name" value="TIGR00266 family protein"/>
    <property type="match status" value="1"/>
</dbReference>
<keyword evidence="3" id="KW-1185">Reference proteome</keyword>
<feature type="compositionally biased region" description="Polar residues" evidence="1">
    <location>
        <begin position="117"/>
        <end position="133"/>
    </location>
</feature>
<dbReference type="OrthoDB" id="9779518at2"/>
<dbReference type="EMBL" id="FWEV01000089">
    <property type="protein sequence ID" value="SLM29397.1"/>
    <property type="molecule type" value="Genomic_DNA"/>
</dbReference>
<dbReference type="Proteomes" id="UP000191931">
    <property type="component" value="Unassembled WGS sequence"/>
</dbReference>
<feature type="region of interest" description="Disordered" evidence="1">
    <location>
        <begin position="56"/>
        <end position="133"/>
    </location>
</feature>
<dbReference type="Pfam" id="PF01987">
    <property type="entry name" value="AIM24"/>
    <property type="match status" value="1"/>
</dbReference>
<dbReference type="SUPFAM" id="SSF51219">
    <property type="entry name" value="TRAP-like"/>
    <property type="match status" value="1"/>
</dbReference>
<sequence length="396" mass="42656">MTKWHISTDEHIKSDLPTDQAQAFVRENHGAYCWQPSFSDWRPAHAVPEIWPLKKNGTPFPAPPPQMMSKKPVQIPVTSGQTGGANPGQTHDGYSTQNISKSDNTPSLKNNKDFTDNSRPASQNRSSGFGTNDVTEGIDFQIYGHEMQYVEVELDPGESAIAEAGALMYKSETIDMETVFGDATSTQQSGFMSRLLGAGQRLLTGESLFITVFTQNKHGKGRVAFAAPFPGTIIPVNLSEHHNKIICQKDSFLAGTKGVRIGIFFQKKILTGLFGGEGFIMQKIEGDGWVFMHVGGAVKEINLGHGEVLHVDTGCLAAMSSTVDFDIMQAGGIKTMLFGGEGLFFAKITGPGKVWLQSLPFSRLAGRMLACSPSAGSRRQGEGSILGSLGDLAGGR</sequence>
<dbReference type="AlphaFoldDB" id="A0A1W1HA93"/>